<accession>A0ABP7MJR8</accession>
<name>A0ABP7MJR8_9MICO</name>
<protein>
    <submittedName>
        <fullName evidence="3">Glycogen debranching N-terminal domain-containing protein</fullName>
    </submittedName>
</protein>
<dbReference type="Pfam" id="PF22422">
    <property type="entry name" value="MGH1-like_GH"/>
    <property type="match status" value="1"/>
</dbReference>
<dbReference type="RefSeq" id="WP_344817443.1">
    <property type="nucleotide sequence ID" value="NZ_BAABCP010000001.1"/>
</dbReference>
<dbReference type="InterPro" id="IPR008928">
    <property type="entry name" value="6-hairpin_glycosidase_sf"/>
</dbReference>
<dbReference type="Proteomes" id="UP001501591">
    <property type="component" value="Unassembled WGS sequence"/>
</dbReference>
<dbReference type="SUPFAM" id="SSF48208">
    <property type="entry name" value="Six-hairpin glycosidases"/>
    <property type="match status" value="1"/>
</dbReference>
<dbReference type="Pfam" id="PF14742">
    <property type="entry name" value="GDE_N_bis"/>
    <property type="match status" value="1"/>
</dbReference>
<dbReference type="Gene3D" id="1.50.10.10">
    <property type="match status" value="1"/>
</dbReference>
<comment type="caution">
    <text evidence="3">The sequence shown here is derived from an EMBL/GenBank/DDBJ whole genome shotgun (WGS) entry which is preliminary data.</text>
</comment>
<keyword evidence="4" id="KW-1185">Reference proteome</keyword>
<evidence type="ECO:0000259" key="2">
    <source>
        <dbReference type="Pfam" id="PF22422"/>
    </source>
</evidence>
<dbReference type="InterPro" id="IPR012341">
    <property type="entry name" value="6hp_glycosidase-like_sf"/>
</dbReference>
<dbReference type="EMBL" id="BAABCP010000001">
    <property type="protein sequence ID" value="GAA3924753.1"/>
    <property type="molecule type" value="Genomic_DNA"/>
</dbReference>
<dbReference type="InterPro" id="IPR054491">
    <property type="entry name" value="MGH1-like_GH"/>
</dbReference>
<organism evidence="3 4">
    <name type="scientific">Microbacterium soli</name>
    <dbReference type="NCBI Taxonomy" id="446075"/>
    <lineage>
        <taxon>Bacteria</taxon>
        <taxon>Bacillati</taxon>
        <taxon>Actinomycetota</taxon>
        <taxon>Actinomycetes</taxon>
        <taxon>Micrococcales</taxon>
        <taxon>Microbacteriaceae</taxon>
        <taxon>Microbacterium</taxon>
    </lineage>
</organism>
<evidence type="ECO:0000313" key="4">
    <source>
        <dbReference type="Proteomes" id="UP001501591"/>
    </source>
</evidence>
<reference evidence="4" key="1">
    <citation type="journal article" date="2019" name="Int. J. Syst. Evol. Microbiol.">
        <title>The Global Catalogue of Microorganisms (GCM) 10K type strain sequencing project: providing services to taxonomists for standard genome sequencing and annotation.</title>
        <authorList>
            <consortium name="The Broad Institute Genomics Platform"/>
            <consortium name="The Broad Institute Genome Sequencing Center for Infectious Disease"/>
            <person name="Wu L."/>
            <person name="Ma J."/>
        </authorList>
    </citation>
    <scope>NUCLEOTIDE SEQUENCE [LARGE SCALE GENOMIC DNA]</scope>
    <source>
        <strain evidence="4">JCM 17024</strain>
    </source>
</reference>
<sequence length="643" mass="69372">MMTNRPVSPSLIDAMVLLASPTQLWSDRAGDVDTRSGFRGLIHADRRRLATWSYRVPGDAVEVSVDDAVSKSTVVQALRGLDDETKDPRLLLTIDRRLGSGSLEDHLAVENATDAMVRVPLVLEAVIDDVPLWQLRAGIEGDRTSETVTTDGDTVRVASELRWLEVQLPGADVNIQERADGLHVRAEWVLEVPAGSRRTERAIVHVGDSGAAVAASSWSPPQLPTGGDTRLERWAQRATAELRGLATTLAEGQGPFIAAGAPWYLTLFGRDAIWSALMLMPYDTEIARGTVAALAATQATTRDAAAQARPGAIVHELRGTAHGIPREGLQFPSRYYGTIDATPLWIRLLYALEQAEGAAATIEHLPALVSAITWLTETADGHPEGFLRYMDSSGTGLVNQGWKDSSDAVRFADGRIASGPVALVEVQGYLHEALCAAAELCERHGLGGHEEMRDRASRLRDSFRERFWVERDGVRYPALALDGHDAPVDALSSNIGHLLGTGLLTTGEEREIASLLMHPTLRTGFGLRTLATTCAGYWPLSYHCGSVWPHDTAIAVSGLERAGFHAEALLLADELLAQAEVSNWRLQELVGGRPRSERPNPERYPTSCFPQAWAAASVAVVAQIITGASALPHSAPVDSGNLT</sequence>
<evidence type="ECO:0000259" key="1">
    <source>
        <dbReference type="Pfam" id="PF14742"/>
    </source>
</evidence>
<evidence type="ECO:0000313" key="3">
    <source>
        <dbReference type="EMBL" id="GAA3924753.1"/>
    </source>
</evidence>
<gene>
    <name evidence="3" type="ORF">GCM10022383_00060</name>
</gene>
<dbReference type="InterPro" id="IPR032856">
    <property type="entry name" value="GDE_N_bis"/>
</dbReference>
<proteinExistence type="predicted"/>
<feature type="domain" description="Mannosylglycerate hydrolase MGH1-like glycoside hydrolase" evidence="2">
    <location>
        <begin position="346"/>
        <end position="580"/>
    </location>
</feature>
<feature type="domain" description="Putative glycogen debranching enzyme N-terminal" evidence="1">
    <location>
        <begin position="20"/>
        <end position="198"/>
    </location>
</feature>